<protein>
    <submittedName>
        <fullName evidence="1">Uncharacterized protein</fullName>
    </submittedName>
</protein>
<gene>
    <name evidence="1" type="primary">78</name>
    <name evidence="1" type="ORF">SEA_HONK_78</name>
</gene>
<dbReference type="EMBL" id="MW862981">
    <property type="protein sequence ID" value="QWY81901.1"/>
    <property type="molecule type" value="Genomic_DNA"/>
</dbReference>
<dbReference type="Proteomes" id="UP000693682">
    <property type="component" value="Segment"/>
</dbReference>
<organism evidence="1 2">
    <name type="scientific">Microbacterium phage Honk</name>
    <dbReference type="NCBI Taxonomy" id="2836095"/>
    <lineage>
        <taxon>Viruses</taxon>
        <taxon>Duplodnaviria</taxon>
        <taxon>Heunggongvirae</taxon>
        <taxon>Uroviricota</taxon>
        <taxon>Caudoviricetes</taxon>
        <taxon>Casidaviridae</taxon>
        <taxon>Honkvirus</taxon>
        <taxon>Honkvirus honk</taxon>
    </lineage>
</organism>
<evidence type="ECO:0000313" key="2">
    <source>
        <dbReference type="Proteomes" id="UP000693682"/>
    </source>
</evidence>
<proteinExistence type="predicted"/>
<sequence>MYYRSMTNNTPATKSLFLTDGTERTFTVGETVTYYVGATRSDVVILGFPDGLVEWAYLGSRTSHVSLGGVFVQGLKATRRRVEELTRGW</sequence>
<reference evidence="1" key="1">
    <citation type="submission" date="2021-04" db="EMBL/GenBank/DDBJ databases">
        <authorList>
            <person name="Ulbrich M."/>
            <person name="Aldana K.S."/>
            <person name="Brown J.W."/>
            <person name="Campbell D.M."/>
            <person name="Chai A.E."/>
            <person name="Dalson K.A."/>
            <person name="Dembinski E."/>
            <person name="Gomez D.E."/>
            <person name="Gupta K."/>
            <person name="Guyot M."/>
            <person name="Hocutt K.M."/>
            <person name="Holsinger J.M."/>
            <person name="Ibarra L.A."/>
            <person name="Jeon T.-Y."/>
            <person name="Mackenzie M."/>
            <person name="Marquez I.-P.P."/>
            <person name="Mathenge R.W."/>
            <person name="Mo B.F."/>
            <person name="Nelson S."/>
            <person name="Zepeda J."/>
            <person name="Zhang L.J."/>
            <person name="Ngo R."/>
            <person name="Tse V.Y."/>
            <person name="Garlena R.A."/>
            <person name="Russell D.A."/>
            <person name="Pope W.H."/>
            <person name="Jacobs-Sera D."/>
            <person name="Hatfull G.F."/>
            <person name="Reddi K."/>
            <person name="Moberg-Parker J."/>
            <person name="Freise A.C."/>
        </authorList>
    </citation>
    <scope>NUCLEOTIDE SEQUENCE</scope>
</reference>
<accession>A0A8F3E5N3</accession>
<keyword evidence="2" id="KW-1185">Reference proteome</keyword>
<name>A0A8F3E5N3_9CAUD</name>
<evidence type="ECO:0000313" key="1">
    <source>
        <dbReference type="EMBL" id="QWY81901.1"/>
    </source>
</evidence>